<evidence type="ECO:0000256" key="4">
    <source>
        <dbReference type="ARBA" id="ARBA00022989"/>
    </source>
</evidence>
<evidence type="ECO:0000313" key="7">
    <source>
        <dbReference type="Proteomes" id="UP000215902"/>
    </source>
</evidence>
<dbReference type="PANTHER" id="PTHR13055:SF12">
    <property type="entry name" value="LD40707P"/>
    <property type="match status" value="1"/>
</dbReference>
<sequence>RNLSKFLQFCGPKKLLNSYFAIMNRFLLAITACFLLQQSEKCFAAEASSHYSASANLVRLVKRETSVVPVTTHDNEQYYQITVHHDLNRYNNLIKEFDLAFALPNVVSKTNISSWNVSTRVQLKFSFYFYGHRVSRISISTNGFMTILEDGHEPGPYPQYIAPFMANFGSMTNQSGLDNDTAAESKPVASLTYVATNTSVWVRWANLPLMLGNGTELRLSFQGVIFQNGTMLFQYYDIPSKLSKAVATAKAGVADVFNYEEDVKALSEKVLDIFVHRAENISLEEIVNASIAQVVALPTCGEKKYCNTCMNASLTPTFKCSWCFQRGSCITETQRQLRSWLDYSCHYPSDKKCELDGPSSIADAVTRGVLGFFLALFIAMLVGLIIFVLVYGHRRPDSGIGQCLARIRLQLREKFMGTPRLTSAFYSTSTGSVVRLE</sequence>
<comment type="subcellular location">
    <subcellularLocation>
        <location evidence="1">Membrane</location>
        <topology evidence="1">Single-pass type I membrane protein</topology>
    </subcellularLocation>
</comment>
<dbReference type="GO" id="GO:0016020">
    <property type="term" value="C:membrane"/>
    <property type="evidence" value="ECO:0007669"/>
    <property type="project" value="UniProtKB-SubCell"/>
</dbReference>
<keyword evidence="3" id="KW-0732">Signal</keyword>
<evidence type="ECO:0000256" key="5">
    <source>
        <dbReference type="SAM" id="Phobius"/>
    </source>
</evidence>
<evidence type="ECO:0000256" key="2">
    <source>
        <dbReference type="ARBA" id="ARBA00022692"/>
    </source>
</evidence>
<dbReference type="PANTHER" id="PTHR13055">
    <property type="entry name" value="TUMOR ENDOTHELIAL MARKER 7 RELATED"/>
    <property type="match status" value="1"/>
</dbReference>
<evidence type="ECO:0008006" key="8">
    <source>
        <dbReference type="Google" id="ProtNLM"/>
    </source>
</evidence>
<proteinExistence type="predicted"/>
<dbReference type="OrthoDB" id="6285106at2759"/>
<protein>
    <recommendedName>
        <fullName evidence="8">PSI domain-containing protein</fullName>
    </recommendedName>
</protein>
<dbReference type="AlphaFoldDB" id="A0A267EK86"/>
<gene>
    <name evidence="6" type="ORF">BOX15_Mlig006792g1</name>
</gene>
<evidence type="ECO:0000256" key="1">
    <source>
        <dbReference type="ARBA" id="ARBA00004479"/>
    </source>
</evidence>
<keyword evidence="2 5" id="KW-0812">Transmembrane</keyword>
<dbReference type="Proteomes" id="UP000215902">
    <property type="component" value="Unassembled WGS sequence"/>
</dbReference>
<reference evidence="6 7" key="1">
    <citation type="submission" date="2017-06" db="EMBL/GenBank/DDBJ databases">
        <title>A platform for efficient transgenesis in Macrostomum lignano, a flatworm model organism for stem cell research.</title>
        <authorList>
            <person name="Berezikov E."/>
        </authorList>
    </citation>
    <scope>NUCLEOTIDE SEQUENCE [LARGE SCALE GENOMIC DNA]</scope>
    <source>
        <strain evidence="6">DV1</strain>
        <tissue evidence="6">Whole organism</tissue>
    </source>
</reference>
<name>A0A267EK86_9PLAT</name>
<feature type="transmembrane region" description="Helical" evidence="5">
    <location>
        <begin position="369"/>
        <end position="391"/>
    </location>
</feature>
<comment type="caution">
    <text evidence="6">The sequence shown here is derived from an EMBL/GenBank/DDBJ whole genome shotgun (WGS) entry which is preliminary data.</text>
</comment>
<accession>A0A267EK86</accession>
<dbReference type="EMBL" id="NIVC01002047">
    <property type="protein sequence ID" value="PAA61317.1"/>
    <property type="molecule type" value="Genomic_DNA"/>
</dbReference>
<organism evidence="6 7">
    <name type="scientific">Macrostomum lignano</name>
    <dbReference type="NCBI Taxonomy" id="282301"/>
    <lineage>
        <taxon>Eukaryota</taxon>
        <taxon>Metazoa</taxon>
        <taxon>Spiralia</taxon>
        <taxon>Lophotrochozoa</taxon>
        <taxon>Platyhelminthes</taxon>
        <taxon>Rhabditophora</taxon>
        <taxon>Macrostomorpha</taxon>
        <taxon>Macrostomida</taxon>
        <taxon>Macrostomidae</taxon>
        <taxon>Macrostomum</taxon>
    </lineage>
</organism>
<keyword evidence="4 5" id="KW-1133">Transmembrane helix</keyword>
<feature type="non-terminal residue" evidence="6">
    <location>
        <position position="1"/>
    </location>
</feature>
<evidence type="ECO:0000256" key="3">
    <source>
        <dbReference type="ARBA" id="ARBA00022729"/>
    </source>
</evidence>
<evidence type="ECO:0000313" key="6">
    <source>
        <dbReference type="EMBL" id="PAA61317.1"/>
    </source>
</evidence>
<keyword evidence="5" id="KW-0472">Membrane</keyword>
<dbReference type="InterPro" id="IPR031152">
    <property type="entry name" value="PLXDC"/>
</dbReference>
<keyword evidence="7" id="KW-1185">Reference proteome</keyword>